<dbReference type="OrthoDB" id="3551066at2759"/>
<gene>
    <name evidence="2" type="ORF">BOTNAR_0051g00110</name>
</gene>
<reference evidence="2 3" key="1">
    <citation type="submission" date="2017-12" db="EMBL/GenBank/DDBJ databases">
        <title>Comparative genomics of Botrytis spp.</title>
        <authorList>
            <person name="Valero-Jimenez C.A."/>
            <person name="Tapia P."/>
            <person name="Veloso J."/>
            <person name="Silva-Moreno E."/>
            <person name="Staats M."/>
            <person name="Valdes J.H."/>
            <person name="Van Kan J.A.L."/>
        </authorList>
    </citation>
    <scope>NUCLEOTIDE SEQUENCE [LARGE SCALE GENOMIC DNA]</scope>
    <source>
        <strain evidence="2 3">MUCL2120</strain>
    </source>
</reference>
<proteinExistence type="predicted"/>
<feature type="compositionally biased region" description="Polar residues" evidence="1">
    <location>
        <begin position="167"/>
        <end position="176"/>
    </location>
</feature>
<accession>A0A4Z1IZV0</accession>
<feature type="compositionally biased region" description="Polar residues" evidence="1">
    <location>
        <begin position="57"/>
        <end position="68"/>
    </location>
</feature>
<feature type="compositionally biased region" description="Polar residues" evidence="1">
    <location>
        <begin position="134"/>
        <end position="158"/>
    </location>
</feature>
<evidence type="ECO:0000313" key="2">
    <source>
        <dbReference type="EMBL" id="TGO66955.1"/>
    </source>
</evidence>
<organism evidence="2 3">
    <name type="scientific">Botryotinia narcissicola</name>
    <dbReference type="NCBI Taxonomy" id="278944"/>
    <lineage>
        <taxon>Eukaryota</taxon>
        <taxon>Fungi</taxon>
        <taxon>Dikarya</taxon>
        <taxon>Ascomycota</taxon>
        <taxon>Pezizomycotina</taxon>
        <taxon>Leotiomycetes</taxon>
        <taxon>Helotiales</taxon>
        <taxon>Sclerotiniaceae</taxon>
        <taxon>Botryotinia</taxon>
    </lineage>
</organism>
<feature type="compositionally biased region" description="Polar residues" evidence="1">
    <location>
        <begin position="15"/>
        <end position="24"/>
    </location>
</feature>
<sequence>MIASKTPTPHHHQDMQSPSTQSFMPNPRHTLTDTHIRRPRNTSNPELQFPIPGALTQEESNPKSQFGNRDSYFIPRRRCEDREIDLKGQYPRTQTPRNHLEYNLDSSFGDRYCRISNIHDQNSISHFENRTNESRSPYLSTQEAHQNINPEPTSASTQRVRRRSHSENGSSQAEPY</sequence>
<dbReference type="AlphaFoldDB" id="A0A4Z1IZV0"/>
<name>A0A4Z1IZV0_9HELO</name>
<dbReference type="Proteomes" id="UP000297452">
    <property type="component" value="Unassembled WGS sequence"/>
</dbReference>
<evidence type="ECO:0000256" key="1">
    <source>
        <dbReference type="SAM" id="MobiDB-lite"/>
    </source>
</evidence>
<dbReference type="EMBL" id="PQXJ01000051">
    <property type="protein sequence ID" value="TGO66955.1"/>
    <property type="molecule type" value="Genomic_DNA"/>
</dbReference>
<protein>
    <submittedName>
        <fullName evidence="2">Uncharacterized protein</fullName>
    </submittedName>
</protein>
<feature type="region of interest" description="Disordered" evidence="1">
    <location>
        <begin position="128"/>
        <end position="176"/>
    </location>
</feature>
<keyword evidence="3" id="KW-1185">Reference proteome</keyword>
<feature type="region of interest" description="Disordered" evidence="1">
    <location>
        <begin position="1"/>
        <end position="74"/>
    </location>
</feature>
<evidence type="ECO:0000313" key="3">
    <source>
        <dbReference type="Proteomes" id="UP000297452"/>
    </source>
</evidence>
<comment type="caution">
    <text evidence="2">The sequence shown here is derived from an EMBL/GenBank/DDBJ whole genome shotgun (WGS) entry which is preliminary data.</text>
</comment>